<feature type="domain" description="4Fe4S-binding SPASM" evidence="1">
    <location>
        <begin position="238"/>
        <end position="295"/>
    </location>
</feature>
<dbReference type="KEGG" id="clac:EG342_14280"/>
<protein>
    <submittedName>
        <fullName evidence="3">Grasp-with-spasm system SPASM domain peptide maturase</fullName>
    </submittedName>
</protein>
<gene>
    <name evidence="3" type="primary">gwsS</name>
    <name evidence="3" type="ORF">C1637_17470</name>
    <name evidence="2" type="ORF">EG342_14280</name>
</gene>
<dbReference type="AlphaFoldDB" id="A0A3G6RNB4"/>
<evidence type="ECO:0000313" key="4">
    <source>
        <dbReference type="Proteomes" id="UP000236262"/>
    </source>
</evidence>
<keyword evidence="5" id="KW-1185">Reference proteome</keyword>
<sequence>MYLKLFSSCKITLGAKNSIILDVQRDSYVSIPNTLFFVIKNLDSSSIESVRHDVDEEDKEVFDSYIVFLVKNEFGFITDKPNNFIYFDYEKIDIPSNNCIIEFSSSIVDYNTIVSQLETIKVQALHINTYSKIDLTQIEELLNPIFNNTSIKFVSLLLMYNRGIKENDLLKLGYNYPFLSQLFVYSSPFEKSVYGEFLNIHYTLEAQVSIKSCGQIKSDYFSCNDYLYSESHCFNSCLAGKISIDKYGNIKNCPSMTQSFGNIKETNLEEALNHKDFKKYWKLSKDQIEVCKDCEFRYICTDCRAYTELIHLDKEGLDVSKPLKCGYNPYTAEWEEWSTNPIKQNAIRYYGMEGAYD</sequence>
<accession>A0A3G6RNB4</accession>
<evidence type="ECO:0000313" key="3">
    <source>
        <dbReference type="EMBL" id="PNW12358.1"/>
    </source>
</evidence>
<dbReference type="RefSeq" id="WP_103292939.1">
    <property type="nucleotide sequence ID" value="NZ_CP033924.1"/>
</dbReference>
<dbReference type="InterPro" id="IPR026497">
    <property type="entry name" value="GRASP-with-SPASM"/>
</dbReference>
<dbReference type="Proteomes" id="UP000279972">
    <property type="component" value="Chromosome"/>
</dbReference>
<dbReference type="NCBIfam" id="TIGR04085">
    <property type="entry name" value="rSAM_more_4Fe4S"/>
    <property type="match status" value="1"/>
</dbReference>
<dbReference type="OrthoDB" id="1073749at2"/>
<name>A0A3G6RNB4_CHRLC</name>
<organism evidence="3 4">
    <name type="scientific">Chryseobacterium lactis</name>
    <dbReference type="NCBI Taxonomy" id="1241981"/>
    <lineage>
        <taxon>Bacteria</taxon>
        <taxon>Pseudomonadati</taxon>
        <taxon>Bacteroidota</taxon>
        <taxon>Flavobacteriia</taxon>
        <taxon>Flavobacteriales</taxon>
        <taxon>Weeksellaceae</taxon>
        <taxon>Chryseobacterium group</taxon>
        <taxon>Chryseobacterium</taxon>
    </lineage>
</organism>
<dbReference type="InterPro" id="IPR058240">
    <property type="entry name" value="rSAM_sf"/>
</dbReference>
<reference evidence="2 5" key="2">
    <citation type="submission" date="2018-11" db="EMBL/GenBank/DDBJ databases">
        <title>Proposal to divide the Flavobacteriaceae and reorganize its genera based on Amino Acid Identity values calculated from whole genome sequences.</title>
        <authorList>
            <person name="Nicholson A.C."/>
            <person name="Gulvik C.A."/>
            <person name="Whitney A.M."/>
            <person name="Humrighouse B.W."/>
            <person name="Bell M."/>
            <person name="Holmes B."/>
            <person name="Steigerwalt A.G."/>
            <person name="Villarma A."/>
            <person name="Sheth M."/>
            <person name="Batra D."/>
            <person name="Pryor J."/>
            <person name="Bernardet J.-F."/>
            <person name="Hugo C."/>
            <person name="Kampfer P."/>
            <person name="Newman J."/>
            <person name="McQuiston J.R."/>
        </authorList>
    </citation>
    <scope>NUCLEOTIDE SEQUENCE [LARGE SCALE GENOMIC DNA]</scope>
    <source>
        <strain evidence="2 5">KC_1864</strain>
    </source>
</reference>
<dbReference type="Pfam" id="PF13186">
    <property type="entry name" value="SPASM"/>
    <property type="match status" value="1"/>
</dbReference>
<dbReference type="Proteomes" id="UP000236262">
    <property type="component" value="Unassembled WGS sequence"/>
</dbReference>
<dbReference type="EMBL" id="CP033924">
    <property type="protein sequence ID" value="AZA82973.1"/>
    <property type="molecule type" value="Genomic_DNA"/>
</dbReference>
<dbReference type="SUPFAM" id="SSF102114">
    <property type="entry name" value="Radical SAM enzymes"/>
    <property type="match status" value="1"/>
</dbReference>
<evidence type="ECO:0000259" key="1">
    <source>
        <dbReference type="Pfam" id="PF13186"/>
    </source>
</evidence>
<dbReference type="EMBL" id="PPEH01000007">
    <property type="protein sequence ID" value="PNW12358.1"/>
    <property type="molecule type" value="Genomic_DNA"/>
</dbReference>
<dbReference type="InterPro" id="IPR013785">
    <property type="entry name" value="Aldolase_TIM"/>
</dbReference>
<dbReference type="Gene3D" id="3.20.20.70">
    <property type="entry name" value="Aldolase class I"/>
    <property type="match status" value="1"/>
</dbReference>
<reference evidence="3 4" key="1">
    <citation type="submission" date="2018-01" db="EMBL/GenBank/DDBJ databases">
        <title>Draft genome sequences of Chryseobacterium lactis NCTC11390, Chryseobacterium oncorhynchi 701B-08, and Chryseobacterium viscerum 687B-08.</title>
        <authorList>
            <person name="Jeong J.-J."/>
            <person name="Lee Y.J."/>
            <person name="Park B."/>
            <person name="Choi I.-G."/>
            <person name="Kim K.D."/>
        </authorList>
    </citation>
    <scope>NUCLEOTIDE SEQUENCE [LARGE SCALE GENOMIC DNA]</scope>
    <source>
        <strain evidence="3 4">NCTC11390</strain>
    </source>
</reference>
<evidence type="ECO:0000313" key="2">
    <source>
        <dbReference type="EMBL" id="AZA82973.1"/>
    </source>
</evidence>
<proteinExistence type="predicted"/>
<dbReference type="NCBIfam" id="TIGR04193">
    <property type="entry name" value="SPASM_w_grasp"/>
    <property type="match status" value="1"/>
</dbReference>
<evidence type="ECO:0000313" key="5">
    <source>
        <dbReference type="Proteomes" id="UP000279972"/>
    </source>
</evidence>
<dbReference type="InterPro" id="IPR023885">
    <property type="entry name" value="4Fe4S-binding_SPASM_dom"/>
</dbReference>